<reference evidence="1 2" key="1">
    <citation type="submission" date="2015-09" db="EMBL/GenBank/DDBJ databases">
        <title>Draft Genome Sequence of the Strain BR 3267 (Bradyrhizobium yuanmingense) recommended as inoculant for cowpea in Brazil.</title>
        <authorList>
            <person name="Simoes-Araujo J.L."/>
            <person name="Zilli J.E."/>
        </authorList>
    </citation>
    <scope>NUCLEOTIDE SEQUENCE [LARGE SCALE GENOMIC DNA]</scope>
    <source>
        <strain evidence="1 2">BR3267</strain>
    </source>
</reference>
<accession>A0A0R3CUL6</accession>
<dbReference type="AlphaFoldDB" id="A0A0R3CUL6"/>
<evidence type="ECO:0000313" key="1">
    <source>
        <dbReference type="EMBL" id="KRP98852.1"/>
    </source>
</evidence>
<dbReference type="EMBL" id="LJYF01000016">
    <property type="protein sequence ID" value="KRP98852.1"/>
    <property type="molecule type" value="Genomic_DNA"/>
</dbReference>
<protein>
    <submittedName>
        <fullName evidence="1">Uncharacterized protein</fullName>
    </submittedName>
</protein>
<sequence>MRTDAHSHPTITHAPMRRRFLASGKRQFVDDLRVSCVTQVHFTSGKAVPSGHCARMQISAWVMVLRSEF</sequence>
<comment type="caution">
    <text evidence="1">The sequence shown here is derived from an EMBL/GenBank/DDBJ whole genome shotgun (WGS) entry which is preliminary data.</text>
</comment>
<gene>
    <name evidence="1" type="ORF">AOQ72_16155</name>
</gene>
<proteinExistence type="predicted"/>
<dbReference type="RefSeq" id="WP_057027264.1">
    <property type="nucleotide sequence ID" value="NZ_LJYF01000016.1"/>
</dbReference>
<evidence type="ECO:0000313" key="2">
    <source>
        <dbReference type="Proteomes" id="UP000051380"/>
    </source>
</evidence>
<organism evidence="1 2">
    <name type="scientific">Bradyrhizobium yuanmingense</name>
    <dbReference type="NCBI Taxonomy" id="108015"/>
    <lineage>
        <taxon>Bacteria</taxon>
        <taxon>Pseudomonadati</taxon>
        <taxon>Pseudomonadota</taxon>
        <taxon>Alphaproteobacteria</taxon>
        <taxon>Hyphomicrobiales</taxon>
        <taxon>Nitrobacteraceae</taxon>
        <taxon>Bradyrhizobium</taxon>
    </lineage>
</organism>
<dbReference type="Proteomes" id="UP000051380">
    <property type="component" value="Unassembled WGS sequence"/>
</dbReference>
<name>A0A0R3CUL6_9BRAD</name>